<dbReference type="GO" id="GO:0006406">
    <property type="term" value="P:mRNA export from nucleus"/>
    <property type="evidence" value="ECO:0007669"/>
    <property type="project" value="TreeGrafter"/>
</dbReference>
<protein>
    <recommendedName>
        <fullName evidence="4">THO complex subunit 1</fullName>
    </recommendedName>
</protein>
<evidence type="ECO:0000313" key="2">
    <source>
        <dbReference type="EMBL" id="KAF2073839.1"/>
    </source>
</evidence>
<dbReference type="PANTHER" id="PTHR13265:SF0">
    <property type="entry name" value="HPR1"/>
    <property type="match status" value="1"/>
</dbReference>
<feature type="region of interest" description="Disordered" evidence="1">
    <location>
        <begin position="630"/>
        <end position="674"/>
    </location>
</feature>
<evidence type="ECO:0000313" key="3">
    <source>
        <dbReference type="Proteomes" id="UP000695562"/>
    </source>
</evidence>
<organism evidence="2 3">
    <name type="scientific">Polysphondylium violaceum</name>
    <dbReference type="NCBI Taxonomy" id="133409"/>
    <lineage>
        <taxon>Eukaryota</taxon>
        <taxon>Amoebozoa</taxon>
        <taxon>Evosea</taxon>
        <taxon>Eumycetozoa</taxon>
        <taxon>Dictyostelia</taxon>
        <taxon>Dictyosteliales</taxon>
        <taxon>Dictyosteliaceae</taxon>
        <taxon>Polysphondylium</taxon>
    </lineage>
</organism>
<dbReference type="EMBL" id="AJWJ01000180">
    <property type="protein sequence ID" value="KAF2073839.1"/>
    <property type="molecule type" value="Genomic_DNA"/>
</dbReference>
<feature type="compositionally biased region" description="Low complexity" evidence="1">
    <location>
        <begin position="638"/>
        <end position="674"/>
    </location>
</feature>
<dbReference type="Pfam" id="PF11957">
    <property type="entry name" value="efThoc1"/>
    <property type="match status" value="1"/>
</dbReference>
<dbReference type="AlphaFoldDB" id="A0A8J4PXF8"/>
<dbReference type="Proteomes" id="UP000695562">
    <property type="component" value="Unassembled WGS sequence"/>
</dbReference>
<gene>
    <name evidence="2" type="ORF">CYY_004866</name>
</gene>
<evidence type="ECO:0008006" key="4">
    <source>
        <dbReference type="Google" id="ProtNLM"/>
    </source>
</evidence>
<dbReference type="GO" id="GO:0000445">
    <property type="term" value="C:THO complex part of transcription export complex"/>
    <property type="evidence" value="ECO:0007669"/>
    <property type="project" value="TreeGrafter"/>
</dbReference>
<proteinExistence type="predicted"/>
<accession>A0A8J4PXF8</accession>
<name>A0A8J4PXF8_9MYCE</name>
<dbReference type="InterPro" id="IPR021861">
    <property type="entry name" value="THO_THOC1"/>
</dbReference>
<feature type="compositionally biased region" description="Low complexity" evidence="1">
    <location>
        <begin position="47"/>
        <end position="68"/>
    </location>
</feature>
<dbReference type="OrthoDB" id="10257415at2759"/>
<feature type="region of interest" description="Disordered" evidence="1">
    <location>
        <begin position="523"/>
        <end position="568"/>
    </location>
</feature>
<feature type="region of interest" description="Disordered" evidence="1">
    <location>
        <begin position="30"/>
        <end position="68"/>
    </location>
</feature>
<feature type="compositionally biased region" description="Basic and acidic residues" evidence="1">
    <location>
        <begin position="523"/>
        <end position="544"/>
    </location>
</feature>
<reference evidence="2" key="1">
    <citation type="submission" date="2020-01" db="EMBL/GenBank/DDBJ databases">
        <title>Development of genomics and gene disruption for Polysphondylium violaceum indicates a role for the polyketide synthase stlB in stalk morphogenesis.</title>
        <authorList>
            <person name="Narita B."/>
            <person name="Kawabe Y."/>
            <person name="Kin K."/>
            <person name="Saito T."/>
            <person name="Gibbs R."/>
            <person name="Kuspa A."/>
            <person name="Muzny D."/>
            <person name="Queller D."/>
            <person name="Richards S."/>
            <person name="Strassman J."/>
            <person name="Sucgang R."/>
            <person name="Worley K."/>
            <person name="Schaap P."/>
        </authorList>
    </citation>
    <scope>NUCLEOTIDE SEQUENCE</scope>
    <source>
        <strain evidence="2">QSvi11</strain>
    </source>
</reference>
<evidence type="ECO:0000256" key="1">
    <source>
        <dbReference type="SAM" id="MobiDB-lite"/>
    </source>
</evidence>
<dbReference type="PANTHER" id="PTHR13265">
    <property type="entry name" value="THO COMPLEX SUBUNIT 1"/>
    <property type="match status" value="1"/>
</dbReference>
<keyword evidence="3" id="KW-1185">Reference proteome</keyword>
<sequence>MQSNLINLLKDVVKNNVSLLLLQSKEQNQQESITTDVEITDENNDNLSAPSTPPTSTTTKTTTAPTLSSSPQILEKPIIEQKINAIFPTFDSTKPNETNQVEIRSSFEINFRIFFNDLIKLESTTTEEIDISLQLSFYCTELNYLDSIVPFQLFEDLFDSKSISKCLTLFSLLESRADLISQDSSFSDKGRKKNLLLKICIELLKRFSRSSNPDSCGRILIFLAYVFPLSDPSGLNTKGEHNIHPEETLDLTDMMQYDQETSNGETTTTTETTTIDQNFYKQFWGLQKVFQNPQAVLFTTTTTSTTPTATTTLTLNKVKWDTFIESLEVVINTFSTHINLDELTTLPKKHYFTKYLTSSNLMKLQLKDSIFRRNILTQVLISFQNIEILLQKYPTTLSDAQKHCINDLTIKIYKILSQTQPNGAYFSNCLLSILKREKNWILWKRDHACKSFEKTSCEPIVVKKRKLKKPAKNRVNMGNAVLSRLWNLSSTMSNNNEYLKTQNKVALDTLLDPLKTEMVQEREAAQKEKEKLERRAIKEKARSEAKKKRREQYEIDKAENPSLEFDEDLEMQDIDSDDLDDLDDPKPLLRNDSVYKWKTIRLISRENFSLFKHKHFDELVESSCFPPVAVTPPSIEDNNNNTNNPQEIESTTATTEKESLSSTSPTTPTTAMVE</sequence>
<comment type="caution">
    <text evidence="2">The sequence shown here is derived from an EMBL/GenBank/DDBJ whole genome shotgun (WGS) entry which is preliminary data.</text>
</comment>